<dbReference type="Pfam" id="PF01757">
    <property type="entry name" value="Acyl_transf_3"/>
    <property type="match status" value="1"/>
</dbReference>
<evidence type="ECO:0000256" key="1">
    <source>
        <dbReference type="SAM" id="Phobius"/>
    </source>
</evidence>
<keyword evidence="1" id="KW-0812">Transmembrane</keyword>
<organism evidence="3 4">
    <name type="scientific">Legionella beliardensis</name>
    <dbReference type="NCBI Taxonomy" id="91822"/>
    <lineage>
        <taxon>Bacteria</taxon>
        <taxon>Pseudomonadati</taxon>
        <taxon>Pseudomonadota</taxon>
        <taxon>Gammaproteobacteria</taxon>
        <taxon>Legionellales</taxon>
        <taxon>Legionellaceae</taxon>
        <taxon>Legionella</taxon>
    </lineage>
</organism>
<feature type="transmembrane region" description="Helical" evidence="1">
    <location>
        <begin position="179"/>
        <end position="201"/>
    </location>
</feature>
<gene>
    <name evidence="3" type="ORF">NCTC13315_00047</name>
</gene>
<keyword evidence="1" id="KW-0472">Membrane</keyword>
<feature type="transmembrane region" description="Helical" evidence="1">
    <location>
        <begin position="213"/>
        <end position="231"/>
    </location>
</feature>
<keyword evidence="1" id="KW-1133">Transmembrane helix</keyword>
<feature type="transmembrane region" description="Helical" evidence="1">
    <location>
        <begin position="282"/>
        <end position="301"/>
    </location>
</feature>
<keyword evidence="4" id="KW-1185">Reference proteome</keyword>
<dbReference type="InterPro" id="IPR050879">
    <property type="entry name" value="Acyltransferase_3"/>
</dbReference>
<evidence type="ECO:0000313" key="3">
    <source>
        <dbReference type="EMBL" id="STX27541.1"/>
    </source>
</evidence>
<dbReference type="Proteomes" id="UP000254968">
    <property type="component" value="Unassembled WGS sequence"/>
</dbReference>
<evidence type="ECO:0000313" key="4">
    <source>
        <dbReference type="Proteomes" id="UP000254968"/>
    </source>
</evidence>
<protein>
    <submittedName>
        <fullName evidence="3">Acyltransferase family</fullName>
    </submittedName>
</protein>
<sequence>MHFLNLFHGKETIIKMSNANQRIEFLDGLRGWAAFVVLIGHLYPCWLYPPSDSPLSQLFYHTPLKLFTDGPSAVILFFLLSGFVLSFNFFKNYDYNALISMAQFRYFRLLIPILCSVLISYLFMRFNLMYTVQDHVGIFMSKPRILTALKFSFFEVFFVPDTRHLYDFGLQLWTMSREFIGSFLVFAFLSLFGTWKIRPLIYLIILPIFYKHFYYYFLFFTGLCFCDLYILNKKYGYLLQKYKLTLLQENSLYAKIVEFFNIDYLFDTSLGGIFAYLYQLNLTGKISAAFPMIVLLFWALTSDNLKSLFTSKISLFLGKISFALYLTHLTLLCSLSHFTNALLTSAGYPLLLRAILVSLVTLPTCLAFAYIFTLYVEDRWLKKVKSFFINKGFIANTKNYKQLPQDSSTPLPLPAMNT</sequence>
<dbReference type="AlphaFoldDB" id="A0A378HYB1"/>
<keyword evidence="3" id="KW-0012">Acyltransferase</keyword>
<evidence type="ECO:0000259" key="2">
    <source>
        <dbReference type="Pfam" id="PF01757"/>
    </source>
</evidence>
<dbReference type="PANTHER" id="PTHR23028">
    <property type="entry name" value="ACETYLTRANSFERASE"/>
    <property type="match status" value="1"/>
</dbReference>
<proteinExistence type="predicted"/>
<feature type="transmembrane region" description="Helical" evidence="1">
    <location>
        <begin position="313"/>
        <end position="338"/>
    </location>
</feature>
<feature type="transmembrane region" description="Helical" evidence="1">
    <location>
        <begin position="106"/>
        <end position="124"/>
    </location>
</feature>
<accession>A0A378HYB1</accession>
<keyword evidence="3" id="KW-0808">Transferase</keyword>
<feature type="transmembrane region" description="Helical" evidence="1">
    <location>
        <begin position="31"/>
        <end position="50"/>
    </location>
</feature>
<dbReference type="PANTHER" id="PTHR23028:SF134">
    <property type="entry name" value="PUTATIVE (AFU_ORTHOLOGUE AFUA_4G08520)-RELATED"/>
    <property type="match status" value="1"/>
</dbReference>
<dbReference type="InterPro" id="IPR002656">
    <property type="entry name" value="Acyl_transf_3_dom"/>
</dbReference>
<reference evidence="3 4" key="1">
    <citation type="submission" date="2018-06" db="EMBL/GenBank/DDBJ databases">
        <authorList>
            <consortium name="Pathogen Informatics"/>
            <person name="Doyle S."/>
        </authorList>
    </citation>
    <scope>NUCLEOTIDE SEQUENCE [LARGE SCALE GENOMIC DNA]</scope>
    <source>
        <strain evidence="3 4">NCTC13315</strain>
    </source>
</reference>
<feature type="domain" description="Acyltransferase 3" evidence="2">
    <location>
        <begin position="24"/>
        <end position="369"/>
    </location>
</feature>
<dbReference type="GO" id="GO:0016747">
    <property type="term" value="F:acyltransferase activity, transferring groups other than amino-acyl groups"/>
    <property type="evidence" value="ECO:0007669"/>
    <property type="project" value="InterPro"/>
</dbReference>
<feature type="transmembrane region" description="Helical" evidence="1">
    <location>
        <begin position="350"/>
        <end position="376"/>
    </location>
</feature>
<name>A0A378HYB1_9GAMM</name>
<feature type="transmembrane region" description="Helical" evidence="1">
    <location>
        <begin position="70"/>
        <end position="90"/>
    </location>
</feature>
<dbReference type="EMBL" id="UGNV01000001">
    <property type="protein sequence ID" value="STX27541.1"/>
    <property type="molecule type" value="Genomic_DNA"/>
</dbReference>